<sequence length="189" mass="21449">MEVEAVCKRTRLKGSQILGLNNRDRNRLVKSLVVDWNADIMSLWGGRWVRFSCLEPSGTRGGILLLWDSRVWKSEILETGACTLTCKFEAQLHSYSYHITGGFLVYTLTRGKASYTLLMLCKIWRTLNAILGGEIGDLPSIYLGMPLGAKFLPSELWNSVIKKCGKKLARWKTQYLSRGWLIDSHQLGH</sequence>
<gene>
    <name evidence="1" type="ORF">H5410_015642</name>
</gene>
<accession>A0A9J5ZV10</accession>
<protein>
    <submittedName>
        <fullName evidence="1">Uncharacterized protein</fullName>
    </submittedName>
</protein>
<reference evidence="1 2" key="1">
    <citation type="submission" date="2020-09" db="EMBL/GenBank/DDBJ databases">
        <title>De no assembly of potato wild relative species, Solanum commersonii.</title>
        <authorList>
            <person name="Cho K."/>
        </authorList>
    </citation>
    <scope>NUCLEOTIDE SEQUENCE [LARGE SCALE GENOMIC DNA]</scope>
    <source>
        <strain evidence="1">LZ3.2</strain>
        <tissue evidence="1">Leaf</tissue>
    </source>
</reference>
<evidence type="ECO:0000313" key="2">
    <source>
        <dbReference type="Proteomes" id="UP000824120"/>
    </source>
</evidence>
<proteinExistence type="predicted"/>
<dbReference type="Proteomes" id="UP000824120">
    <property type="component" value="Chromosome 3"/>
</dbReference>
<evidence type="ECO:0000313" key="1">
    <source>
        <dbReference type="EMBL" id="KAG5615818.1"/>
    </source>
</evidence>
<organism evidence="1 2">
    <name type="scientific">Solanum commersonii</name>
    <name type="common">Commerson's wild potato</name>
    <name type="synonym">Commerson's nightshade</name>
    <dbReference type="NCBI Taxonomy" id="4109"/>
    <lineage>
        <taxon>Eukaryota</taxon>
        <taxon>Viridiplantae</taxon>
        <taxon>Streptophyta</taxon>
        <taxon>Embryophyta</taxon>
        <taxon>Tracheophyta</taxon>
        <taxon>Spermatophyta</taxon>
        <taxon>Magnoliopsida</taxon>
        <taxon>eudicotyledons</taxon>
        <taxon>Gunneridae</taxon>
        <taxon>Pentapetalae</taxon>
        <taxon>asterids</taxon>
        <taxon>lamiids</taxon>
        <taxon>Solanales</taxon>
        <taxon>Solanaceae</taxon>
        <taxon>Solanoideae</taxon>
        <taxon>Solaneae</taxon>
        <taxon>Solanum</taxon>
    </lineage>
</organism>
<dbReference type="EMBL" id="JACXVP010000003">
    <property type="protein sequence ID" value="KAG5615818.1"/>
    <property type="molecule type" value="Genomic_DNA"/>
</dbReference>
<keyword evidence="2" id="KW-1185">Reference proteome</keyword>
<dbReference type="OrthoDB" id="498125at2759"/>
<comment type="caution">
    <text evidence="1">The sequence shown here is derived from an EMBL/GenBank/DDBJ whole genome shotgun (WGS) entry which is preliminary data.</text>
</comment>
<name>A0A9J5ZV10_SOLCO</name>
<dbReference type="AlphaFoldDB" id="A0A9J5ZV10"/>